<evidence type="ECO:0000256" key="7">
    <source>
        <dbReference type="SAM" id="Phobius"/>
    </source>
</evidence>
<feature type="signal peptide" evidence="8">
    <location>
        <begin position="1"/>
        <end position="26"/>
    </location>
</feature>
<sequence length="361" mass="39562">MSHVSLSTISKIALLFHCFLWNGGWAQAVDNHPRQQSGFSKGSTHDLLSKKGTSVHLPKSNLVGNTPSVAPILAPTAAPTAFVGTSSDRDEHNAWLQQQQYSVEQQYHVQSSEYTSPTSRKNKDVLPSFLSAKSLKEASRSFVTASKAYSQKVHRTSPTTYWTTVVSTLVFLSWNLLPMIHPILMQFFLASRESAQKSLGLSLVLSAVSHNSFRHLMVNLFVFLQLSPLLRKKALWPLLVGGALAGNLLFLLFRPGGSCLGLSGVTCAMMGVYGCMAPERLMKVRIYGVLPLTFKMKTLIQVLLGVSLFGALFMPSSPICHLGHLGGLFFGILYYQNASRPRKLSSYTPTYAPTEAPTNAP</sequence>
<feature type="transmembrane region" description="Helical" evidence="7">
    <location>
        <begin position="234"/>
        <end position="253"/>
    </location>
</feature>
<evidence type="ECO:0000256" key="5">
    <source>
        <dbReference type="ARBA" id="ARBA00022989"/>
    </source>
</evidence>
<dbReference type="AlphaFoldDB" id="A0A7S0YCW7"/>
<dbReference type="EMBL" id="HBFL01005030">
    <property type="protein sequence ID" value="CAD8763581.1"/>
    <property type="molecule type" value="Transcribed_RNA"/>
</dbReference>
<organism evidence="10">
    <name type="scientific">Pseudo-nitzschia delicatissima</name>
    <dbReference type="NCBI Taxonomy" id="44447"/>
    <lineage>
        <taxon>Eukaryota</taxon>
        <taxon>Sar</taxon>
        <taxon>Stramenopiles</taxon>
        <taxon>Ochrophyta</taxon>
        <taxon>Bacillariophyta</taxon>
        <taxon>Bacillariophyceae</taxon>
        <taxon>Bacillariophycidae</taxon>
        <taxon>Bacillariales</taxon>
        <taxon>Bacillariaceae</taxon>
        <taxon>Pseudo-nitzschia</taxon>
    </lineage>
</organism>
<feature type="transmembrane region" description="Helical" evidence="7">
    <location>
        <begin position="259"/>
        <end position="277"/>
    </location>
</feature>
<evidence type="ECO:0000256" key="8">
    <source>
        <dbReference type="SAM" id="SignalP"/>
    </source>
</evidence>
<dbReference type="SUPFAM" id="SSF144091">
    <property type="entry name" value="Rhomboid-like"/>
    <property type="match status" value="1"/>
</dbReference>
<feature type="chain" id="PRO_5031521117" description="Peptidase S54 rhomboid domain-containing protein" evidence="8">
    <location>
        <begin position="27"/>
        <end position="361"/>
    </location>
</feature>
<dbReference type="Gene3D" id="1.20.1540.10">
    <property type="entry name" value="Rhomboid-like"/>
    <property type="match status" value="1"/>
</dbReference>
<keyword evidence="5 7" id="KW-1133">Transmembrane helix</keyword>
<evidence type="ECO:0000256" key="3">
    <source>
        <dbReference type="ARBA" id="ARBA00022692"/>
    </source>
</evidence>
<evidence type="ECO:0000259" key="9">
    <source>
        <dbReference type="Pfam" id="PF01694"/>
    </source>
</evidence>
<dbReference type="PANTHER" id="PTHR43731">
    <property type="entry name" value="RHOMBOID PROTEASE"/>
    <property type="match status" value="1"/>
</dbReference>
<dbReference type="InterPro" id="IPR035952">
    <property type="entry name" value="Rhomboid-like_sf"/>
</dbReference>
<evidence type="ECO:0000313" key="10">
    <source>
        <dbReference type="EMBL" id="CAD8763581.1"/>
    </source>
</evidence>
<dbReference type="GO" id="GO:0016020">
    <property type="term" value="C:membrane"/>
    <property type="evidence" value="ECO:0007669"/>
    <property type="project" value="UniProtKB-SubCell"/>
</dbReference>
<accession>A0A7S0YCW7</accession>
<keyword evidence="4" id="KW-0378">Hydrolase</keyword>
<name>A0A7S0YCW7_9STRA</name>
<feature type="domain" description="Peptidase S54 rhomboid" evidence="9">
    <location>
        <begin position="202"/>
        <end position="334"/>
    </location>
</feature>
<feature type="transmembrane region" description="Helical" evidence="7">
    <location>
        <begin position="298"/>
        <end position="315"/>
    </location>
</feature>
<evidence type="ECO:0000256" key="4">
    <source>
        <dbReference type="ARBA" id="ARBA00022801"/>
    </source>
</evidence>
<dbReference type="Pfam" id="PF01694">
    <property type="entry name" value="Rhomboid"/>
    <property type="match status" value="1"/>
</dbReference>
<protein>
    <recommendedName>
        <fullName evidence="9">Peptidase S54 rhomboid domain-containing protein</fullName>
    </recommendedName>
</protein>
<dbReference type="GO" id="GO:0004252">
    <property type="term" value="F:serine-type endopeptidase activity"/>
    <property type="evidence" value="ECO:0007669"/>
    <property type="project" value="InterPro"/>
</dbReference>
<reference evidence="10" key="1">
    <citation type="submission" date="2021-01" db="EMBL/GenBank/DDBJ databases">
        <authorList>
            <person name="Corre E."/>
            <person name="Pelletier E."/>
            <person name="Niang G."/>
            <person name="Scheremetjew M."/>
            <person name="Finn R."/>
            <person name="Kale V."/>
            <person name="Holt S."/>
            <person name="Cochrane G."/>
            <person name="Meng A."/>
            <person name="Brown T."/>
            <person name="Cohen L."/>
        </authorList>
    </citation>
    <scope>NUCLEOTIDE SEQUENCE</scope>
    <source>
        <strain evidence="10">UNC1205</strain>
    </source>
</reference>
<keyword evidence="3 7" id="KW-0812">Transmembrane</keyword>
<dbReference type="InterPro" id="IPR022764">
    <property type="entry name" value="Peptidase_S54_rhomboid_dom"/>
</dbReference>
<keyword evidence="8" id="KW-0732">Signal</keyword>
<evidence type="ECO:0000256" key="2">
    <source>
        <dbReference type="ARBA" id="ARBA00009045"/>
    </source>
</evidence>
<gene>
    <name evidence="10" type="ORF">PDEL1432_LOCUS3622</name>
</gene>
<keyword evidence="6 7" id="KW-0472">Membrane</keyword>
<evidence type="ECO:0000256" key="6">
    <source>
        <dbReference type="ARBA" id="ARBA00023136"/>
    </source>
</evidence>
<proteinExistence type="inferred from homology"/>
<evidence type="ECO:0000256" key="1">
    <source>
        <dbReference type="ARBA" id="ARBA00004141"/>
    </source>
</evidence>
<dbReference type="PANTHER" id="PTHR43731:SF14">
    <property type="entry name" value="PRESENILIN-ASSOCIATED RHOMBOID-LIKE PROTEIN, MITOCHONDRIAL"/>
    <property type="match status" value="1"/>
</dbReference>
<dbReference type="InterPro" id="IPR050925">
    <property type="entry name" value="Rhomboid_protease_S54"/>
</dbReference>
<comment type="similarity">
    <text evidence="2">Belongs to the peptidase S54 family.</text>
</comment>
<comment type="subcellular location">
    <subcellularLocation>
        <location evidence="1">Membrane</location>
        <topology evidence="1">Multi-pass membrane protein</topology>
    </subcellularLocation>
</comment>